<dbReference type="InterPro" id="IPR051531">
    <property type="entry name" value="N-acetyltransferase"/>
</dbReference>
<dbReference type="RefSeq" id="WP_317995719.1">
    <property type="nucleotide sequence ID" value="NZ_AP025523.1"/>
</dbReference>
<dbReference type="Pfam" id="PF13302">
    <property type="entry name" value="Acetyltransf_3"/>
    <property type="match status" value="1"/>
</dbReference>
<proteinExistence type="inferred from homology"/>
<dbReference type="GO" id="GO:0005737">
    <property type="term" value="C:cytoplasm"/>
    <property type="evidence" value="ECO:0007669"/>
    <property type="project" value="TreeGrafter"/>
</dbReference>
<dbReference type="Proteomes" id="UP001317532">
    <property type="component" value="Chromosome"/>
</dbReference>
<keyword evidence="1" id="KW-0808">Transferase</keyword>
<dbReference type="InterPro" id="IPR000182">
    <property type="entry name" value="GNAT_dom"/>
</dbReference>
<keyword evidence="2" id="KW-0012">Acyltransferase</keyword>
<evidence type="ECO:0000313" key="5">
    <source>
        <dbReference type="EMBL" id="BDE08173.1"/>
    </source>
</evidence>
<evidence type="ECO:0000256" key="1">
    <source>
        <dbReference type="ARBA" id="ARBA00022679"/>
    </source>
</evidence>
<dbReference type="InterPro" id="IPR016181">
    <property type="entry name" value="Acyl_CoA_acyltransferase"/>
</dbReference>
<dbReference type="AlphaFoldDB" id="A0AAN2CBL4"/>
<dbReference type="SUPFAM" id="SSF55729">
    <property type="entry name" value="Acyl-CoA N-acyltransferases (Nat)"/>
    <property type="match status" value="1"/>
</dbReference>
<dbReference type="PROSITE" id="PS51186">
    <property type="entry name" value="GNAT"/>
    <property type="match status" value="1"/>
</dbReference>
<evidence type="ECO:0000259" key="4">
    <source>
        <dbReference type="PROSITE" id="PS51186"/>
    </source>
</evidence>
<evidence type="ECO:0000313" key="6">
    <source>
        <dbReference type="Proteomes" id="UP001317532"/>
    </source>
</evidence>
<reference evidence="5 6" key="1">
    <citation type="journal article" date="2022" name="ISME Commun">
        <title>Vulcanimicrobium alpinus gen. nov. sp. nov., the first cultivated representative of the candidate phylum 'Eremiobacterota', is a metabolically versatile aerobic anoxygenic phototroph.</title>
        <authorList>
            <person name="Yabe S."/>
            <person name="Muto K."/>
            <person name="Abe K."/>
            <person name="Yokota A."/>
            <person name="Staudigel H."/>
            <person name="Tebo B.M."/>
        </authorList>
    </citation>
    <scope>NUCLEOTIDE SEQUENCE [LARGE SCALE GENOMIC DNA]</scope>
    <source>
        <strain evidence="5 6">WC8-2</strain>
    </source>
</reference>
<dbReference type="PANTHER" id="PTHR43792">
    <property type="entry name" value="GNAT FAMILY, PUTATIVE (AFU_ORTHOLOGUE AFUA_3G00765)-RELATED-RELATED"/>
    <property type="match status" value="1"/>
</dbReference>
<name>A0AAN2CBL4_UNVUL</name>
<dbReference type="GO" id="GO:0008999">
    <property type="term" value="F:protein-N-terminal-alanine acetyltransferase activity"/>
    <property type="evidence" value="ECO:0007669"/>
    <property type="project" value="TreeGrafter"/>
</dbReference>
<sequence>MTTDRLRLKPYSVRHAPAILDYYLRNRAHLERWEPERPPEFYALAYHLRECERAESAARNGEYVRFAAFARDGDALIALVNLWNIRRGVIHAAIIGYSADEAHGGNGYATEAAGAVVGYAFDVLKLHRVETSYHPLNERSGRVLRKLGFAVEGYARDYLYMNGRWNDAILVSRINPQWRPG</sequence>
<dbReference type="KEGG" id="vab:WPS_34490"/>
<organism evidence="5 6">
    <name type="scientific">Vulcanimicrobium alpinum</name>
    <dbReference type="NCBI Taxonomy" id="3016050"/>
    <lineage>
        <taxon>Bacteria</taxon>
        <taxon>Bacillati</taxon>
        <taxon>Vulcanimicrobiota</taxon>
        <taxon>Vulcanimicrobiia</taxon>
        <taxon>Vulcanimicrobiales</taxon>
        <taxon>Vulcanimicrobiaceae</taxon>
        <taxon>Vulcanimicrobium</taxon>
    </lineage>
</organism>
<protein>
    <submittedName>
        <fullName evidence="5">Alanine acetyltransferase</fullName>
    </submittedName>
</protein>
<gene>
    <name evidence="5" type="ORF">WPS_34490</name>
</gene>
<dbReference type="PANTHER" id="PTHR43792:SF8">
    <property type="entry name" value="[RIBOSOMAL PROTEIN US5]-ALANINE N-ACETYLTRANSFERASE"/>
    <property type="match status" value="1"/>
</dbReference>
<evidence type="ECO:0000256" key="2">
    <source>
        <dbReference type="ARBA" id="ARBA00023315"/>
    </source>
</evidence>
<feature type="domain" description="N-acetyltransferase" evidence="4">
    <location>
        <begin position="17"/>
        <end position="166"/>
    </location>
</feature>
<accession>A0AAN2CBL4</accession>
<dbReference type="EMBL" id="AP025523">
    <property type="protein sequence ID" value="BDE08173.1"/>
    <property type="molecule type" value="Genomic_DNA"/>
</dbReference>
<comment type="similarity">
    <text evidence="3">Belongs to the acetyltransferase family. RimJ subfamily.</text>
</comment>
<keyword evidence="6" id="KW-1185">Reference proteome</keyword>
<evidence type="ECO:0000256" key="3">
    <source>
        <dbReference type="ARBA" id="ARBA00038502"/>
    </source>
</evidence>
<dbReference type="Gene3D" id="3.40.630.30">
    <property type="match status" value="1"/>
</dbReference>